<dbReference type="InterPro" id="IPR026059">
    <property type="entry name" value="Rab3GAP2"/>
</dbReference>
<gene>
    <name evidence="2" type="ORF">SVIM_LOCUS497006</name>
</gene>
<name>A0A6N2NFP6_SALVM</name>
<dbReference type="EMBL" id="CAADRP010002263">
    <property type="protein sequence ID" value="VFU64894.1"/>
    <property type="molecule type" value="Genomic_DNA"/>
</dbReference>
<feature type="domain" description="Rab3-GAP regulatory subunit N-terminal" evidence="1">
    <location>
        <begin position="30"/>
        <end position="296"/>
    </location>
</feature>
<proteinExistence type="predicted"/>
<dbReference type="Pfam" id="PF14655">
    <property type="entry name" value="RAB3GAP2_N"/>
    <property type="match status" value="2"/>
</dbReference>
<protein>
    <recommendedName>
        <fullName evidence="1">Rab3-GAP regulatory subunit N-terminal domain-containing protein</fullName>
    </recommendedName>
</protein>
<accession>A0A6N2NFP6</accession>
<dbReference type="PANTHER" id="PTHR12472:SF0">
    <property type="entry name" value="RAB3 GTPASE-ACTIVATING PROTEIN NON-CATALYTIC SUBUNIT"/>
    <property type="match status" value="1"/>
</dbReference>
<evidence type="ECO:0000259" key="1">
    <source>
        <dbReference type="Pfam" id="PF14655"/>
    </source>
</evidence>
<reference evidence="2" key="1">
    <citation type="submission" date="2019-03" db="EMBL/GenBank/DDBJ databases">
        <authorList>
            <person name="Mank J."/>
            <person name="Almeida P."/>
        </authorList>
    </citation>
    <scope>NUCLEOTIDE SEQUENCE</scope>
    <source>
        <strain evidence="2">78183</strain>
    </source>
</reference>
<dbReference type="InterPro" id="IPR032839">
    <property type="entry name" value="RAB3GAP_N"/>
</dbReference>
<evidence type="ECO:0000313" key="2">
    <source>
        <dbReference type="EMBL" id="VFU64894.1"/>
    </source>
</evidence>
<feature type="domain" description="Rab3-GAP regulatory subunit N-terminal" evidence="1">
    <location>
        <begin position="298"/>
        <end position="451"/>
    </location>
</feature>
<dbReference type="SUPFAM" id="SSF50978">
    <property type="entry name" value="WD40 repeat-like"/>
    <property type="match status" value="1"/>
</dbReference>
<dbReference type="PANTHER" id="PTHR12472">
    <property type="entry name" value="RAB3-GAP REGULATORY DOMAIN"/>
    <property type="match status" value="1"/>
</dbReference>
<sequence>MSSNKRSHTTELGCIASEELTDLGAGKEGWLVENPNLVCALDTHSLALANRSFILITGWDDGPRIKIRPELSPIESEIISALEWLVFDEIKVIAVGTSRGYFMVYSLDGLLIHRQLVYPGRILKLRVRGTKKDMMSSHDGSNEEVSAVIPGVIARFDGADIRNILQEWFQERNSHFWDERSKRRDYEELGNGFKRLPHQLWSVDKFGRCADAAITGIMPPPLMEIQSSQRYYRAVTIGEDAVISAYRLSEDRSRSLVGAILSKVVPAAFSTISSVSKMIWRSERTPTKKPEVKPQSFAKAFSTISSVSKMIWRSERTPTKKPEVKPQSFAKASPLTCLKDHPRKGEKLTLSPSGTLAAITDSLGRILLLDTQALVVVRLWKGYRDANCLFMEMLVKKNSAGASSSYYEPSKSDYCLCLAIHAPRKGIIEVWQMRTGPRLLTIQCAKGSKLLQPTYRFGSSLDSPYVPLEVFLLNGDSGRLSVLNRSLN</sequence>
<dbReference type="InterPro" id="IPR036322">
    <property type="entry name" value="WD40_repeat_dom_sf"/>
</dbReference>
<dbReference type="AlphaFoldDB" id="A0A6N2NFP6"/>
<organism evidence="2">
    <name type="scientific">Salix viminalis</name>
    <name type="common">Common osier</name>
    <name type="synonym">Basket willow</name>
    <dbReference type="NCBI Taxonomy" id="40686"/>
    <lineage>
        <taxon>Eukaryota</taxon>
        <taxon>Viridiplantae</taxon>
        <taxon>Streptophyta</taxon>
        <taxon>Embryophyta</taxon>
        <taxon>Tracheophyta</taxon>
        <taxon>Spermatophyta</taxon>
        <taxon>Magnoliopsida</taxon>
        <taxon>eudicotyledons</taxon>
        <taxon>Gunneridae</taxon>
        <taxon>Pentapetalae</taxon>
        <taxon>rosids</taxon>
        <taxon>fabids</taxon>
        <taxon>Malpighiales</taxon>
        <taxon>Salicaceae</taxon>
        <taxon>Saliceae</taxon>
        <taxon>Salix</taxon>
    </lineage>
</organism>